<dbReference type="Proteomes" id="UP001592582">
    <property type="component" value="Unassembled WGS sequence"/>
</dbReference>
<proteinExistence type="predicted"/>
<evidence type="ECO:0000313" key="1">
    <source>
        <dbReference type="EMBL" id="MFC1411148.1"/>
    </source>
</evidence>
<keyword evidence="2" id="KW-1185">Reference proteome</keyword>
<accession>A0ABV6VBY0</accession>
<sequence length="55" mass="6198">MDQASIDRRVLAQRDADGWLFLTEAAQNGLSLLRTAWRSLVHGDQRPPLPDGEPR</sequence>
<gene>
    <name evidence="1" type="ORF">ACEZDG_17955</name>
</gene>
<comment type="caution">
    <text evidence="1">The sequence shown here is derived from an EMBL/GenBank/DDBJ whole genome shotgun (WGS) entry which is preliminary data.</text>
</comment>
<evidence type="ECO:0000313" key="2">
    <source>
        <dbReference type="Proteomes" id="UP001592582"/>
    </source>
</evidence>
<dbReference type="RefSeq" id="WP_380510223.1">
    <property type="nucleotide sequence ID" value="NZ_JBHEZX010000007.1"/>
</dbReference>
<protein>
    <submittedName>
        <fullName evidence="1">Uncharacterized protein</fullName>
    </submittedName>
</protein>
<organism evidence="1 2">
    <name type="scientific">Streptacidiphilus alkalitolerans</name>
    <dbReference type="NCBI Taxonomy" id="3342712"/>
    <lineage>
        <taxon>Bacteria</taxon>
        <taxon>Bacillati</taxon>
        <taxon>Actinomycetota</taxon>
        <taxon>Actinomycetes</taxon>
        <taxon>Kitasatosporales</taxon>
        <taxon>Streptomycetaceae</taxon>
        <taxon>Streptacidiphilus</taxon>
    </lineage>
</organism>
<dbReference type="EMBL" id="JBHEZX010000007">
    <property type="protein sequence ID" value="MFC1411148.1"/>
    <property type="molecule type" value="Genomic_DNA"/>
</dbReference>
<name>A0ABV6VBY0_9ACTN</name>
<reference evidence="1 2" key="1">
    <citation type="submission" date="2024-09" db="EMBL/GenBank/DDBJ databases">
        <authorList>
            <person name="Lee S.D."/>
        </authorList>
    </citation>
    <scope>NUCLEOTIDE SEQUENCE [LARGE SCALE GENOMIC DNA]</scope>
    <source>
        <strain evidence="1 2">N1-1</strain>
    </source>
</reference>